<evidence type="ECO:0000256" key="2">
    <source>
        <dbReference type="ARBA" id="ARBA00009399"/>
    </source>
</evidence>
<feature type="domain" description="GtrA/DPMS transmembrane" evidence="7">
    <location>
        <begin position="68"/>
        <end position="196"/>
    </location>
</feature>
<dbReference type="Pfam" id="PF04138">
    <property type="entry name" value="GtrA_DPMS_TM"/>
    <property type="match status" value="1"/>
</dbReference>
<feature type="transmembrane region" description="Helical" evidence="6">
    <location>
        <begin position="69"/>
        <end position="90"/>
    </location>
</feature>
<protein>
    <recommendedName>
        <fullName evidence="7">GtrA/DPMS transmembrane domain-containing protein</fullName>
    </recommendedName>
</protein>
<feature type="transmembrane region" description="Helical" evidence="6">
    <location>
        <begin position="96"/>
        <end position="117"/>
    </location>
</feature>
<dbReference type="InterPro" id="IPR051401">
    <property type="entry name" value="GtrA_CellWall_Glycosyl"/>
</dbReference>
<dbReference type="EMBL" id="PEYD01000033">
    <property type="protein sequence ID" value="PIS39489.1"/>
    <property type="molecule type" value="Genomic_DNA"/>
</dbReference>
<feature type="transmembrane region" description="Helical" evidence="6">
    <location>
        <begin position="138"/>
        <end position="156"/>
    </location>
</feature>
<evidence type="ECO:0000313" key="9">
    <source>
        <dbReference type="Proteomes" id="UP000230088"/>
    </source>
</evidence>
<keyword evidence="3 6" id="KW-0812">Transmembrane</keyword>
<reference evidence="9" key="1">
    <citation type="submission" date="2017-09" db="EMBL/GenBank/DDBJ databases">
        <title>Depth-based differentiation of microbial function through sediment-hosted aquifers and enrichment of novel symbionts in the deep terrestrial subsurface.</title>
        <authorList>
            <person name="Probst A.J."/>
            <person name="Ladd B."/>
            <person name="Jarett J.K."/>
            <person name="Geller-Mcgrath D.E."/>
            <person name="Sieber C.M.K."/>
            <person name="Emerson J.B."/>
            <person name="Anantharaman K."/>
            <person name="Thomas B.C."/>
            <person name="Malmstrom R."/>
            <person name="Stieglmeier M."/>
            <person name="Klingl A."/>
            <person name="Woyke T."/>
            <person name="Ryan C.M."/>
            <person name="Banfield J.F."/>
        </authorList>
    </citation>
    <scope>NUCLEOTIDE SEQUENCE [LARGE SCALE GENOMIC DNA]</scope>
</reference>
<dbReference type="Proteomes" id="UP000230088">
    <property type="component" value="Unassembled WGS sequence"/>
</dbReference>
<evidence type="ECO:0000259" key="7">
    <source>
        <dbReference type="Pfam" id="PF04138"/>
    </source>
</evidence>
<dbReference type="InterPro" id="IPR007267">
    <property type="entry name" value="GtrA_DPMS_TM"/>
</dbReference>
<evidence type="ECO:0000313" key="8">
    <source>
        <dbReference type="EMBL" id="PIS39489.1"/>
    </source>
</evidence>
<accession>A0A2H0YML1</accession>
<organism evidence="8 9">
    <name type="scientific">Candidatus Nealsonbacteria bacterium CG08_land_8_20_14_0_20_38_20</name>
    <dbReference type="NCBI Taxonomy" id="1974705"/>
    <lineage>
        <taxon>Bacteria</taxon>
        <taxon>Candidatus Nealsoniibacteriota</taxon>
    </lineage>
</organism>
<evidence type="ECO:0000256" key="6">
    <source>
        <dbReference type="SAM" id="Phobius"/>
    </source>
</evidence>
<feature type="transmembrane region" description="Helical" evidence="6">
    <location>
        <begin position="7"/>
        <end position="27"/>
    </location>
</feature>
<sequence>MKRIDIILAIVTGEVAAWFFYGILKTLKIDFGFLFWISTILFPAVTLFCLWISYLIGKKFLFVFQVAKFVLVGVLATVVDLGAFNALILFSGIASGFYASVFKGITFIVSTCSKYSLDKFWAFEKMEKAGMRREFSQFFVVTLIGFVVNVGLFSFIDNVIGPQFGIETKLWANLGAILAAVLTAAWNFLGYKFIVFKK</sequence>
<evidence type="ECO:0000256" key="4">
    <source>
        <dbReference type="ARBA" id="ARBA00022989"/>
    </source>
</evidence>
<dbReference type="PANTHER" id="PTHR38459:SF1">
    <property type="entry name" value="PROPHAGE BACTOPRENOL-LINKED GLUCOSE TRANSLOCASE HOMOLOG"/>
    <property type="match status" value="1"/>
</dbReference>
<keyword evidence="5 6" id="KW-0472">Membrane</keyword>
<dbReference type="GO" id="GO:0005886">
    <property type="term" value="C:plasma membrane"/>
    <property type="evidence" value="ECO:0007669"/>
    <property type="project" value="TreeGrafter"/>
</dbReference>
<dbReference type="PANTHER" id="PTHR38459">
    <property type="entry name" value="PROPHAGE BACTOPRENOL-LINKED GLUCOSE TRANSLOCASE HOMOLOG"/>
    <property type="match status" value="1"/>
</dbReference>
<evidence type="ECO:0000256" key="5">
    <source>
        <dbReference type="ARBA" id="ARBA00023136"/>
    </source>
</evidence>
<comment type="subcellular location">
    <subcellularLocation>
        <location evidence="1">Membrane</location>
        <topology evidence="1">Multi-pass membrane protein</topology>
    </subcellularLocation>
</comment>
<dbReference type="GO" id="GO:0000271">
    <property type="term" value="P:polysaccharide biosynthetic process"/>
    <property type="evidence" value="ECO:0007669"/>
    <property type="project" value="InterPro"/>
</dbReference>
<keyword evidence="4 6" id="KW-1133">Transmembrane helix</keyword>
<proteinExistence type="inferred from homology"/>
<comment type="similarity">
    <text evidence="2">Belongs to the GtrA family.</text>
</comment>
<name>A0A2H0YML1_9BACT</name>
<gene>
    <name evidence="8" type="ORF">COT33_01730</name>
</gene>
<comment type="caution">
    <text evidence="8">The sequence shown here is derived from an EMBL/GenBank/DDBJ whole genome shotgun (WGS) entry which is preliminary data.</text>
</comment>
<feature type="transmembrane region" description="Helical" evidence="6">
    <location>
        <begin position="176"/>
        <end position="195"/>
    </location>
</feature>
<evidence type="ECO:0000256" key="1">
    <source>
        <dbReference type="ARBA" id="ARBA00004141"/>
    </source>
</evidence>
<feature type="transmembrane region" description="Helical" evidence="6">
    <location>
        <begin position="33"/>
        <end position="57"/>
    </location>
</feature>
<evidence type="ECO:0000256" key="3">
    <source>
        <dbReference type="ARBA" id="ARBA00022692"/>
    </source>
</evidence>
<dbReference type="AlphaFoldDB" id="A0A2H0YML1"/>